<dbReference type="EMBL" id="JAFBIL020000003">
    <property type="protein sequence ID" value="MBZ2207129.1"/>
    <property type="molecule type" value="Genomic_DNA"/>
</dbReference>
<name>A0ABS7SLS4_9BURK</name>
<gene>
    <name evidence="2" type="ORF">I4X03_007635</name>
</gene>
<feature type="compositionally biased region" description="Polar residues" evidence="1">
    <location>
        <begin position="20"/>
        <end position="42"/>
    </location>
</feature>
<evidence type="ECO:0000313" key="3">
    <source>
        <dbReference type="Proteomes" id="UP000809349"/>
    </source>
</evidence>
<comment type="caution">
    <text evidence="2">The sequence shown here is derived from an EMBL/GenBank/DDBJ whole genome shotgun (WGS) entry which is preliminary data.</text>
</comment>
<dbReference type="RefSeq" id="WP_223467632.1">
    <property type="nucleotide sequence ID" value="NZ_JAFBIL020000003.1"/>
</dbReference>
<organism evidence="2 3">
    <name type="scientific">Massilia soli</name>
    <dbReference type="NCBI Taxonomy" id="2792854"/>
    <lineage>
        <taxon>Bacteria</taxon>
        <taxon>Pseudomonadati</taxon>
        <taxon>Pseudomonadota</taxon>
        <taxon>Betaproteobacteria</taxon>
        <taxon>Burkholderiales</taxon>
        <taxon>Oxalobacteraceae</taxon>
        <taxon>Telluria group</taxon>
        <taxon>Massilia</taxon>
    </lineage>
</organism>
<evidence type="ECO:0000313" key="2">
    <source>
        <dbReference type="EMBL" id="MBZ2207129.1"/>
    </source>
</evidence>
<accession>A0ABS7SLS4</accession>
<reference evidence="2 3" key="2">
    <citation type="submission" date="2021-08" db="EMBL/GenBank/DDBJ databases">
        <title>Massilia sp. R798.</title>
        <authorList>
            <person name="Baek J.H."/>
            <person name="Jung H.S."/>
            <person name="Kim K.R."/>
            <person name="Jeon C.O."/>
        </authorList>
    </citation>
    <scope>NUCLEOTIDE SEQUENCE [LARGE SCALE GENOMIC DNA]</scope>
    <source>
        <strain evidence="2 3">R798</strain>
    </source>
</reference>
<reference evidence="2 3" key="1">
    <citation type="submission" date="2021-01" db="EMBL/GenBank/DDBJ databases">
        <authorList>
            <person name="Ruan W."/>
            <person name="Khan S.A."/>
            <person name="Jeon C.O."/>
        </authorList>
    </citation>
    <scope>NUCLEOTIDE SEQUENCE [LARGE SCALE GENOMIC DNA]</scope>
    <source>
        <strain evidence="2 3">R798</strain>
    </source>
</reference>
<feature type="region of interest" description="Disordered" evidence="1">
    <location>
        <begin position="20"/>
        <end position="75"/>
    </location>
</feature>
<protein>
    <submittedName>
        <fullName evidence="2">Uncharacterized protein</fullName>
    </submittedName>
</protein>
<evidence type="ECO:0000256" key="1">
    <source>
        <dbReference type="SAM" id="MobiDB-lite"/>
    </source>
</evidence>
<sequence>MDVRKLAEQFAADKNKADTLNANIGYNGTNPTYDKAQGNNGKLMNPNGHPNHRAPGAPDDEEAEGDVFGPAGSAD</sequence>
<keyword evidence="3" id="KW-1185">Reference proteome</keyword>
<dbReference type="Proteomes" id="UP000809349">
    <property type="component" value="Unassembled WGS sequence"/>
</dbReference>
<proteinExistence type="predicted"/>